<accession>A0ABX5IJD2</accession>
<organism evidence="2 3">
    <name type="scientific">Staphylococcus auricularis</name>
    <dbReference type="NCBI Taxonomy" id="29379"/>
    <lineage>
        <taxon>Bacteria</taxon>
        <taxon>Bacillati</taxon>
        <taxon>Bacillota</taxon>
        <taxon>Bacilli</taxon>
        <taxon>Bacillales</taxon>
        <taxon>Staphylococcaceae</taxon>
        <taxon>Staphylococcus</taxon>
    </lineage>
</organism>
<dbReference type="Gene3D" id="2.60.40.4320">
    <property type="match status" value="1"/>
</dbReference>
<feature type="domain" description="Glyoxalase-like" evidence="1">
    <location>
        <begin position="6"/>
        <end position="192"/>
    </location>
</feature>
<dbReference type="PANTHER" id="PTHR40265:SF1">
    <property type="entry name" value="GLYOXALASE-LIKE DOMAIN-CONTAINING PROTEIN"/>
    <property type="match status" value="1"/>
</dbReference>
<dbReference type="SUPFAM" id="SSF54593">
    <property type="entry name" value="Glyoxalase/Bleomycin resistance protein/Dihydroxybiphenyl dioxygenase"/>
    <property type="match status" value="1"/>
</dbReference>
<sequence length="252" mass="29734">MLPLKLDHIIHYVQKLPDFKFPGNLLKIHPGGKHEQLGTFNRLVYVENAYLELLDVYKTEQLQKIVKTEEGRVTFPSQIVQDHFHQGFKSIAFQTDDIDQVKADLESRDVEVIGPVNMERVNKKGEKIKWRLLYLADPDYRVKPPFFIQWNEPNDVREQQLSQLRQQNFKIRMIGIHSSERAHTVAKWQTWFDMQVVEENEQYTDLKLNNDDIIFRIFVADHSGYQTVVLQDTSATDPYTINIRGAQYRFEV</sequence>
<dbReference type="EMBL" id="PZDI01000005">
    <property type="protein sequence ID" value="PTH19342.1"/>
    <property type="molecule type" value="Genomic_DNA"/>
</dbReference>
<dbReference type="InterPro" id="IPR025870">
    <property type="entry name" value="Glyoxalase-like_dom"/>
</dbReference>
<comment type="caution">
    <text evidence="2">The sequence shown here is derived from an EMBL/GenBank/DDBJ whole genome shotgun (WGS) entry which is preliminary data.</text>
</comment>
<dbReference type="InterPro" id="IPR029068">
    <property type="entry name" value="Glyas_Bleomycin-R_OHBP_Dase"/>
</dbReference>
<reference evidence="2 3" key="1">
    <citation type="journal article" date="2016" name="Front. Microbiol.">
        <title>Comprehensive Phylogenetic Analysis of Bovine Non-aureus Staphylococci Species Based on Whole-Genome Sequencing.</title>
        <authorList>
            <person name="Naushad S."/>
            <person name="Barkema H.W."/>
            <person name="Luby C."/>
            <person name="Condas L.A."/>
            <person name="Nobrega D.B."/>
            <person name="Carson D.A."/>
            <person name="De Buck J."/>
        </authorList>
    </citation>
    <scope>NUCLEOTIDE SEQUENCE [LARGE SCALE GENOMIC DNA]</scope>
    <source>
        <strain evidence="2 3">SNUC 993</strain>
    </source>
</reference>
<dbReference type="Proteomes" id="UP000242694">
    <property type="component" value="Unassembled WGS sequence"/>
</dbReference>
<dbReference type="PANTHER" id="PTHR40265">
    <property type="entry name" value="BLL2707 PROTEIN"/>
    <property type="match status" value="1"/>
</dbReference>
<dbReference type="Pfam" id="PF13468">
    <property type="entry name" value="Glyoxalase_3"/>
    <property type="match status" value="1"/>
</dbReference>
<evidence type="ECO:0000313" key="2">
    <source>
        <dbReference type="EMBL" id="PTH19342.1"/>
    </source>
</evidence>
<keyword evidence="3" id="KW-1185">Reference proteome</keyword>
<name>A0ABX5IJD2_9STAP</name>
<evidence type="ECO:0000259" key="1">
    <source>
        <dbReference type="Pfam" id="PF13468"/>
    </source>
</evidence>
<evidence type="ECO:0000313" key="3">
    <source>
        <dbReference type="Proteomes" id="UP000242694"/>
    </source>
</evidence>
<protein>
    <submittedName>
        <fullName evidence="2">VOC family protein</fullName>
    </submittedName>
</protein>
<gene>
    <name evidence="2" type="ORF">BU607_01980</name>
</gene>
<dbReference type="Gene3D" id="3.10.180.10">
    <property type="entry name" value="2,3-Dihydroxybiphenyl 1,2-Dioxygenase, domain 1"/>
    <property type="match status" value="1"/>
</dbReference>
<proteinExistence type="predicted"/>